<organism evidence="2 3">
    <name type="scientific">Rhodococcus rhodnii</name>
    <dbReference type="NCBI Taxonomy" id="38312"/>
    <lineage>
        <taxon>Bacteria</taxon>
        <taxon>Bacillati</taxon>
        <taxon>Actinomycetota</taxon>
        <taxon>Actinomycetes</taxon>
        <taxon>Mycobacteriales</taxon>
        <taxon>Nocardiaceae</taxon>
        <taxon>Rhodococcus</taxon>
    </lineage>
</organism>
<dbReference type="AlphaFoldDB" id="A0A6P2CK90"/>
<evidence type="ECO:0000313" key="2">
    <source>
        <dbReference type="EMBL" id="TXG91586.1"/>
    </source>
</evidence>
<accession>A0A6P2CK90</accession>
<feature type="region of interest" description="Disordered" evidence="1">
    <location>
        <begin position="1"/>
        <end position="56"/>
    </location>
</feature>
<gene>
    <name evidence="2" type="ORF">DW322_16990</name>
</gene>
<dbReference type="EMBL" id="QRCM01000001">
    <property type="protein sequence ID" value="TXG91586.1"/>
    <property type="molecule type" value="Genomic_DNA"/>
</dbReference>
<evidence type="ECO:0000313" key="3">
    <source>
        <dbReference type="Proteomes" id="UP000471120"/>
    </source>
</evidence>
<proteinExistence type="predicted"/>
<protein>
    <submittedName>
        <fullName evidence="2">Uncharacterized protein</fullName>
    </submittedName>
</protein>
<name>A0A6P2CK90_9NOCA</name>
<feature type="compositionally biased region" description="Low complexity" evidence="1">
    <location>
        <begin position="40"/>
        <end position="52"/>
    </location>
</feature>
<dbReference type="Proteomes" id="UP000471120">
    <property type="component" value="Unassembled WGS sequence"/>
</dbReference>
<comment type="caution">
    <text evidence="2">The sequence shown here is derived from an EMBL/GenBank/DDBJ whole genome shotgun (WGS) entry which is preliminary data.</text>
</comment>
<reference evidence="2 3" key="1">
    <citation type="submission" date="2018-07" db="EMBL/GenBank/DDBJ databases">
        <title>Genome sequence of Rhodococcus rhodnii ATCC 35071 from Rhodnius prolixus.</title>
        <authorList>
            <person name="Patel V."/>
            <person name="Vogel K.J."/>
        </authorList>
    </citation>
    <scope>NUCLEOTIDE SEQUENCE [LARGE SCALE GENOMIC DNA]</scope>
    <source>
        <strain evidence="2 3">ATCC 35071</strain>
    </source>
</reference>
<feature type="compositionally biased region" description="Low complexity" evidence="1">
    <location>
        <begin position="21"/>
        <end position="31"/>
    </location>
</feature>
<evidence type="ECO:0000256" key="1">
    <source>
        <dbReference type="SAM" id="MobiDB-lite"/>
    </source>
</evidence>
<sequence>MGRHRRTCAAWGEGDGDETEATASTASVAATGGSGDEHPASSATNTAAAGSARHGRRRIVPLRRLPAPSAVRAAAFPVFDTMYDYFIHSTRSRWESATEPTRSPSARARR</sequence>